<evidence type="ECO:0000259" key="5">
    <source>
        <dbReference type="Pfam" id="PF25917"/>
    </source>
</evidence>
<dbReference type="Gene3D" id="2.40.50.100">
    <property type="match status" value="1"/>
</dbReference>
<dbReference type="GO" id="GO:0015562">
    <property type="term" value="F:efflux transmembrane transporter activity"/>
    <property type="evidence" value="ECO:0007669"/>
    <property type="project" value="TreeGrafter"/>
</dbReference>
<comment type="similarity">
    <text evidence="2">Belongs to the membrane fusion protein (MFP) (TC 8.A.1) family.</text>
</comment>
<dbReference type="OrthoDB" id="9806939at2"/>
<organism evidence="7 8">
    <name type="scientific">Dialister succinatiphilus YIT 11850</name>
    <dbReference type="NCBI Taxonomy" id="742743"/>
    <lineage>
        <taxon>Bacteria</taxon>
        <taxon>Bacillati</taxon>
        <taxon>Bacillota</taxon>
        <taxon>Negativicutes</taxon>
        <taxon>Veillonellales</taxon>
        <taxon>Veillonellaceae</taxon>
        <taxon>Dialister</taxon>
    </lineage>
</organism>
<dbReference type="STRING" id="742743.HMPREF9453_01708"/>
<keyword evidence="8" id="KW-1185">Reference proteome</keyword>
<gene>
    <name evidence="7" type="ORF">HMPREF9453_01708</name>
</gene>
<dbReference type="Gene3D" id="2.40.30.170">
    <property type="match status" value="1"/>
</dbReference>
<dbReference type="InterPro" id="IPR058625">
    <property type="entry name" value="MdtA-like_BSH"/>
</dbReference>
<proteinExistence type="inferred from homology"/>
<protein>
    <submittedName>
        <fullName evidence="7">Efflux transporter, RND family, MFP subunit</fullName>
    </submittedName>
</protein>
<feature type="domain" description="Multidrug resistance protein MdtA-like C-terminal permuted SH3" evidence="6">
    <location>
        <begin position="308"/>
        <end position="351"/>
    </location>
</feature>
<keyword evidence="3" id="KW-0813">Transport</keyword>
<comment type="subcellular location">
    <subcellularLocation>
        <location evidence="1">Cell envelope</location>
    </subcellularLocation>
</comment>
<dbReference type="PROSITE" id="PS51257">
    <property type="entry name" value="PROKAR_LIPOPROTEIN"/>
    <property type="match status" value="1"/>
</dbReference>
<dbReference type="Proteomes" id="UP000003277">
    <property type="component" value="Unassembled WGS sequence"/>
</dbReference>
<evidence type="ECO:0000256" key="1">
    <source>
        <dbReference type="ARBA" id="ARBA00004196"/>
    </source>
</evidence>
<dbReference type="Gene3D" id="2.40.420.20">
    <property type="match status" value="1"/>
</dbReference>
<feature type="chain" id="PRO_5039240194" evidence="4">
    <location>
        <begin position="21"/>
        <end position="365"/>
    </location>
</feature>
<dbReference type="Pfam" id="PF25917">
    <property type="entry name" value="BSH_RND"/>
    <property type="match status" value="1"/>
</dbReference>
<dbReference type="NCBIfam" id="TIGR01730">
    <property type="entry name" value="RND_mfp"/>
    <property type="match status" value="1"/>
</dbReference>
<name>H1D270_9FIRM</name>
<dbReference type="Gene3D" id="1.10.287.470">
    <property type="entry name" value="Helix hairpin bin"/>
    <property type="match status" value="1"/>
</dbReference>
<evidence type="ECO:0000313" key="7">
    <source>
        <dbReference type="EMBL" id="EHO62418.1"/>
    </source>
</evidence>
<comment type="caution">
    <text evidence="7">The sequence shown here is derived from an EMBL/GenBank/DDBJ whole genome shotgun (WGS) entry which is preliminary data.</text>
</comment>
<dbReference type="PATRIC" id="fig|742743.3.peg.1734"/>
<evidence type="ECO:0000256" key="3">
    <source>
        <dbReference type="ARBA" id="ARBA00022448"/>
    </source>
</evidence>
<feature type="signal peptide" evidence="4">
    <location>
        <begin position="1"/>
        <end position="20"/>
    </location>
</feature>
<dbReference type="GO" id="GO:1990281">
    <property type="term" value="C:efflux pump complex"/>
    <property type="evidence" value="ECO:0007669"/>
    <property type="project" value="TreeGrafter"/>
</dbReference>
<dbReference type="EMBL" id="ADLT01000053">
    <property type="protein sequence ID" value="EHO62418.1"/>
    <property type="molecule type" value="Genomic_DNA"/>
</dbReference>
<sequence length="365" mass="38366">MNKWMACAAAFCVSAALLLAGCGSRPTVHVMKAEPSREPFTLETKAAPEALHTAPVIPQVSGNLISNPPDVGTIVNAGDELFKIDSSQYESQAASLRSQIAAASQAAAPSPSYSYSAPAVDDSLEASLLKQGIITRAEYERIKGRKGGAAQAAPAAAPAPAEAPAQLVASLQTLEKTIANCTVRAPISGVISQVYIGDTHLAMAGKPALVIRQDSPVTASVQIPSKLDNVMDKAKDDKTLTVTMSDGSEVWYGELKKQPNENGDKLTTYKVQVDNPDDEITIGNEYSIRIESGQNVSCYMIPKSAIIGDSTVAVVNDDNLVDMKSVSIASDTGGYVLVMDGLAEGDRVITDPPKSLDMGMQVDVK</sequence>
<evidence type="ECO:0000313" key="8">
    <source>
        <dbReference type="Proteomes" id="UP000003277"/>
    </source>
</evidence>
<dbReference type="InterPro" id="IPR006143">
    <property type="entry name" value="RND_pump_MFP"/>
</dbReference>
<dbReference type="AlphaFoldDB" id="H1D270"/>
<evidence type="ECO:0000256" key="2">
    <source>
        <dbReference type="ARBA" id="ARBA00009477"/>
    </source>
</evidence>
<dbReference type="PANTHER" id="PTHR30469:SF15">
    <property type="entry name" value="HLYD FAMILY OF SECRETION PROTEINS"/>
    <property type="match status" value="1"/>
</dbReference>
<reference evidence="7 8" key="1">
    <citation type="submission" date="2011-11" db="EMBL/GenBank/DDBJ databases">
        <title>The Genome Sequence of Dialister succinatiphilus YIT 11850.</title>
        <authorList>
            <consortium name="The Broad Institute Genome Sequencing Platform"/>
            <person name="Earl A."/>
            <person name="Ward D."/>
            <person name="Feldgarden M."/>
            <person name="Gevers D."/>
            <person name="Morotomi M."/>
            <person name="Young S.K."/>
            <person name="Zeng Q."/>
            <person name="Gargeya S."/>
            <person name="Fitzgerald M."/>
            <person name="Haas B."/>
            <person name="Abouelleil A."/>
            <person name="Alvarado L."/>
            <person name="Arachchi H.M."/>
            <person name="Berlin A."/>
            <person name="Brown A."/>
            <person name="Chapman S.B."/>
            <person name="Dunbar C."/>
            <person name="Gearin G."/>
            <person name="Goldberg J."/>
            <person name="Griggs A."/>
            <person name="Gujja S."/>
            <person name="Heiman D."/>
            <person name="Howarth C."/>
            <person name="Lui A."/>
            <person name="MacDonald P.J.P."/>
            <person name="Montmayeur A."/>
            <person name="Murphy C."/>
            <person name="Neiman D."/>
            <person name="Pearson M."/>
            <person name="Priest M."/>
            <person name="Roberts A."/>
            <person name="Saif S."/>
            <person name="Shea T."/>
            <person name="Sisk P."/>
            <person name="Stolte C."/>
            <person name="Sykes S."/>
            <person name="Wortman J."/>
            <person name="Nusbaum C."/>
            <person name="Birren B."/>
        </authorList>
    </citation>
    <scope>NUCLEOTIDE SEQUENCE [LARGE SCALE GENOMIC DNA]</scope>
    <source>
        <strain evidence="7 8">YIT 11850</strain>
    </source>
</reference>
<dbReference type="InterPro" id="IPR058627">
    <property type="entry name" value="MdtA-like_C"/>
</dbReference>
<evidence type="ECO:0000256" key="4">
    <source>
        <dbReference type="SAM" id="SignalP"/>
    </source>
</evidence>
<accession>H1D270</accession>
<keyword evidence="4" id="KW-0732">Signal</keyword>
<dbReference type="HOGENOM" id="CLU_018816_2_0_9"/>
<dbReference type="Pfam" id="PF25967">
    <property type="entry name" value="RND-MFP_C"/>
    <property type="match status" value="1"/>
</dbReference>
<dbReference type="RefSeq" id="WP_008860202.1">
    <property type="nucleotide sequence ID" value="NZ_JH591188.1"/>
</dbReference>
<dbReference type="eggNOG" id="COG0845">
    <property type="taxonomic scope" value="Bacteria"/>
</dbReference>
<dbReference type="SUPFAM" id="SSF111369">
    <property type="entry name" value="HlyD-like secretion proteins"/>
    <property type="match status" value="1"/>
</dbReference>
<feature type="domain" description="Multidrug resistance protein MdtA-like barrel-sandwich hybrid" evidence="5">
    <location>
        <begin position="53"/>
        <end position="209"/>
    </location>
</feature>
<evidence type="ECO:0000259" key="6">
    <source>
        <dbReference type="Pfam" id="PF25967"/>
    </source>
</evidence>
<dbReference type="PANTHER" id="PTHR30469">
    <property type="entry name" value="MULTIDRUG RESISTANCE PROTEIN MDTA"/>
    <property type="match status" value="1"/>
</dbReference>